<name>A0ABR1EKR5_NECAM</name>
<comment type="caution">
    <text evidence="4">The sequence shown here is derived from an EMBL/GenBank/DDBJ whole genome shotgun (WGS) entry which is preliminary data.</text>
</comment>
<evidence type="ECO:0000256" key="1">
    <source>
        <dbReference type="ARBA" id="ARBA00023002"/>
    </source>
</evidence>
<keyword evidence="2" id="KW-0812">Transmembrane</keyword>
<protein>
    <recommendedName>
        <fullName evidence="3">Dihydroprymidine dehydrogenase domain-containing protein</fullName>
    </recommendedName>
</protein>
<accession>A0ABR1EKR5</accession>
<gene>
    <name evidence="4" type="primary">Necator_chrX.g23995</name>
    <name evidence="4" type="ORF">RB195_023830</name>
</gene>
<dbReference type="Gene3D" id="1.10.1060.10">
    <property type="entry name" value="Alpha-helical ferredoxin"/>
    <property type="match status" value="1"/>
</dbReference>
<dbReference type="PANTHER" id="PTHR43073:SF2">
    <property type="entry name" value="DIHYDROPYRIMIDINE DEHYDROGENASE [NADP(+)]"/>
    <property type="match status" value="1"/>
</dbReference>
<dbReference type="InterPro" id="IPR028261">
    <property type="entry name" value="DPD_II"/>
</dbReference>
<keyword evidence="1" id="KW-0560">Oxidoreductase</keyword>
<dbReference type="SUPFAM" id="SSF46548">
    <property type="entry name" value="alpha-helical ferredoxin"/>
    <property type="match status" value="1"/>
</dbReference>
<feature type="transmembrane region" description="Helical" evidence="2">
    <location>
        <begin position="246"/>
        <end position="264"/>
    </location>
</feature>
<evidence type="ECO:0000259" key="3">
    <source>
        <dbReference type="Pfam" id="PF14691"/>
    </source>
</evidence>
<sequence length="305" mass="33740">MSRQDFQRIFFYAFKVGRSAAEIARNITAVWCEGSVTGSKALLVLNPKVNKKAAAIPTYETRKHKHNWKRNADKCESCIPDLSNDFRDVKRTTLSERGALREALRCLKCADAPCQKSCPTQLDVKTFITSISNKNYYGAARQILSDNPLGLTCGMICPTSDLCVGSCNLHATEEGPINIGGLQQFACDVFKRMNIRQIVSKEVRESRNGSHEEAVALLGKFQYCGSCLRAPVCPLCLLCKIHKLELAFTVAFGFCGSTSIYAILESFIRKLRKALATFKLRALLRTAMQLVASSPFGGNREAPIP</sequence>
<keyword evidence="2" id="KW-0472">Membrane</keyword>
<keyword evidence="5" id="KW-1185">Reference proteome</keyword>
<feature type="domain" description="Dihydroprymidine dehydrogenase" evidence="3">
    <location>
        <begin position="84"/>
        <end position="194"/>
    </location>
</feature>
<dbReference type="EMBL" id="JAVFWL010000006">
    <property type="protein sequence ID" value="KAK6763267.1"/>
    <property type="molecule type" value="Genomic_DNA"/>
</dbReference>
<dbReference type="PANTHER" id="PTHR43073">
    <property type="entry name" value="DIHYDROPYRIMIDINE DEHYDROGENASE [NADP(+)]"/>
    <property type="match status" value="1"/>
</dbReference>
<evidence type="ECO:0000256" key="2">
    <source>
        <dbReference type="SAM" id="Phobius"/>
    </source>
</evidence>
<keyword evidence="2" id="KW-1133">Transmembrane helix</keyword>
<organism evidence="4 5">
    <name type="scientific">Necator americanus</name>
    <name type="common">Human hookworm</name>
    <dbReference type="NCBI Taxonomy" id="51031"/>
    <lineage>
        <taxon>Eukaryota</taxon>
        <taxon>Metazoa</taxon>
        <taxon>Ecdysozoa</taxon>
        <taxon>Nematoda</taxon>
        <taxon>Chromadorea</taxon>
        <taxon>Rhabditida</taxon>
        <taxon>Rhabditina</taxon>
        <taxon>Rhabditomorpha</taxon>
        <taxon>Strongyloidea</taxon>
        <taxon>Ancylostomatidae</taxon>
        <taxon>Bunostominae</taxon>
        <taxon>Necator</taxon>
    </lineage>
</organism>
<dbReference type="Proteomes" id="UP001303046">
    <property type="component" value="Unassembled WGS sequence"/>
</dbReference>
<evidence type="ECO:0000313" key="5">
    <source>
        <dbReference type="Proteomes" id="UP001303046"/>
    </source>
</evidence>
<dbReference type="Pfam" id="PF14691">
    <property type="entry name" value="Fer4_20"/>
    <property type="match status" value="1"/>
</dbReference>
<proteinExistence type="predicted"/>
<reference evidence="4 5" key="1">
    <citation type="submission" date="2023-08" db="EMBL/GenBank/DDBJ databases">
        <title>A Necator americanus chromosomal reference genome.</title>
        <authorList>
            <person name="Ilik V."/>
            <person name="Petrzelkova K.J."/>
            <person name="Pardy F."/>
            <person name="Fuh T."/>
            <person name="Niatou-Singa F.S."/>
            <person name="Gouil Q."/>
            <person name="Baker L."/>
            <person name="Ritchie M.E."/>
            <person name="Jex A.R."/>
            <person name="Gazzola D."/>
            <person name="Li H."/>
            <person name="Toshio Fujiwara R."/>
            <person name="Zhan B."/>
            <person name="Aroian R.V."/>
            <person name="Pafco B."/>
            <person name="Schwarz E.M."/>
        </authorList>
    </citation>
    <scope>NUCLEOTIDE SEQUENCE [LARGE SCALE GENOMIC DNA]</scope>
    <source>
        <strain evidence="4 5">Aroian</strain>
        <tissue evidence="4">Whole animal</tissue>
    </source>
</reference>
<dbReference type="InterPro" id="IPR009051">
    <property type="entry name" value="Helical_ferredxn"/>
</dbReference>
<evidence type="ECO:0000313" key="4">
    <source>
        <dbReference type="EMBL" id="KAK6763267.1"/>
    </source>
</evidence>